<dbReference type="Bgee" id="ENSACLG00000008955">
    <property type="expression patterns" value="Expressed in spleen and 2 other cell types or tissues"/>
</dbReference>
<dbReference type="PROSITE" id="PS50041">
    <property type="entry name" value="C_TYPE_LECTIN_2"/>
    <property type="match status" value="1"/>
</dbReference>
<dbReference type="CDD" id="cd03590">
    <property type="entry name" value="CLECT_DC-SIGN_like"/>
    <property type="match status" value="1"/>
</dbReference>
<dbReference type="Proteomes" id="UP000265100">
    <property type="component" value="Chromosome 3"/>
</dbReference>
<keyword evidence="3" id="KW-1133">Transmembrane helix</keyword>
<reference evidence="6" key="2">
    <citation type="submission" date="2023-03" db="EMBL/GenBank/DDBJ databases">
        <authorList>
            <consortium name="Wellcome Sanger Institute Data Sharing"/>
        </authorList>
    </citation>
    <scope>NUCLEOTIDE SEQUENCE [LARGE SCALE GENOMIC DNA]</scope>
</reference>
<gene>
    <name evidence="5" type="primary">EIPR1</name>
</gene>
<dbReference type="InterPro" id="IPR001304">
    <property type="entry name" value="C-type_lectin-like"/>
</dbReference>
<name>A0A3P8P7W5_ASTCA</name>
<keyword evidence="3" id="KW-0472">Membrane</keyword>
<keyword evidence="2" id="KW-1015">Disulfide bond</keyword>
<dbReference type="Gene3D" id="3.10.100.10">
    <property type="entry name" value="Mannose-Binding Protein A, subunit A"/>
    <property type="match status" value="1"/>
</dbReference>
<dbReference type="SUPFAM" id="SSF56436">
    <property type="entry name" value="C-type lectin-like"/>
    <property type="match status" value="1"/>
</dbReference>
<keyword evidence="6" id="KW-1185">Reference proteome</keyword>
<reference evidence="5" key="4">
    <citation type="submission" date="2025-09" db="UniProtKB">
        <authorList>
            <consortium name="Ensembl"/>
        </authorList>
    </citation>
    <scope>IDENTIFICATION</scope>
</reference>
<sequence length="308" mass="35396">MSDVPYENNWDNTALWTKDSPPHFVSPMSRFKRWLFPGLTAVILLILIIVLGVTNTKTSKYLWSVDQRVSNMSDIIQSFNTSLHQAQGRRSNMVPSIVMIHLLYCAIKWTIQVDDSKTAKQVQQLQFTVENNKDRLTSVSEAMKQLALIDTLTKNIAAIKCSLEHIINNSSTTGGCCPVGWTVFESNCYFFSSDSQSWTGSRDWCETQQAHLVILRNDKEWDFVTRNTIPQLYWIGLSDSRTGRWEWVNQTPYRIERRRWGPGQPDSWTGHGLGGDEDCAHLHSDGRLNDHHCSARFRFICQKHSLNI</sequence>
<evidence type="ECO:0000256" key="1">
    <source>
        <dbReference type="ARBA" id="ARBA00022734"/>
    </source>
</evidence>
<dbReference type="InterPro" id="IPR050111">
    <property type="entry name" value="C-type_lectin/snaclec_domain"/>
</dbReference>
<feature type="transmembrane region" description="Helical" evidence="3">
    <location>
        <begin position="34"/>
        <end position="54"/>
    </location>
</feature>
<dbReference type="PANTHER" id="PTHR22803">
    <property type="entry name" value="MANNOSE, PHOSPHOLIPASE, LECTIN RECEPTOR RELATED"/>
    <property type="match status" value="1"/>
</dbReference>
<keyword evidence="3" id="KW-0812">Transmembrane</keyword>
<reference evidence="5 6" key="1">
    <citation type="submission" date="2018-05" db="EMBL/GenBank/DDBJ databases">
        <authorList>
            <person name="Datahose"/>
        </authorList>
    </citation>
    <scope>NUCLEOTIDE SEQUENCE</scope>
</reference>
<dbReference type="InterPro" id="IPR033989">
    <property type="entry name" value="CD209-like_CTLD"/>
</dbReference>
<dbReference type="OMA" id="GFKNGPP"/>
<dbReference type="GO" id="GO:0030246">
    <property type="term" value="F:carbohydrate binding"/>
    <property type="evidence" value="ECO:0007669"/>
    <property type="project" value="UniProtKB-KW"/>
</dbReference>
<dbReference type="Pfam" id="PF00059">
    <property type="entry name" value="Lectin_C"/>
    <property type="match status" value="1"/>
</dbReference>
<reference evidence="5" key="3">
    <citation type="submission" date="2025-08" db="UniProtKB">
        <authorList>
            <consortium name="Ensembl"/>
        </authorList>
    </citation>
    <scope>IDENTIFICATION</scope>
</reference>
<dbReference type="PROSITE" id="PS00615">
    <property type="entry name" value="C_TYPE_LECTIN_1"/>
    <property type="match status" value="1"/>
</dbReference>
<proteinExistence type="predicted"/>
<dbReference type="Ensembl" id="ENSACLT00000013434.2">
    <property type="protein sequence ID" value="ENSACLP00000013108.2"/>
    <property type="gene ID" value="ENSACLG00000008955.2"/>
</dbReference>
<organism evidence="5 6">
    <name type="scientific">Astatotilapia calliptera</name>
    <name type="common">Eastern happy</name>
    <name type="synonym">Chromis callipterus</name>
    <dbReference type="NCBI Taxonomy" id="8154"/>
    <lineage>
        <taxon>Eukaryota</taxon>
        <taxon>Metazoa</taxon>
        <taxon>Chordata</taxon>
        <taxon>Craniata</taxon>
        <taxon>Vertebrata</taxon>
        <taxon>Euteleostomi</taxon>
        <taxon>Actinopterygii</taxon>
        <taxon>Neopterygii</taxon>
        <taxon>Teleostei</taxon>
        <taxon>Neoteleostei</taxon>
        <taxon>Acanthomorphata</taxon>
        <taxon>Ovalentaria</taxon>
        <taxon>Cichlomorphae</taxon>
        <taxon>Cichliformes</taxon>
        <taxon>Cichlidae</taxon>
        <taxon>African cichlids</taxon>
        <taxon>Pseudocrenilabrinae</taxon>
        <taxon>Haplochromini</taxon>
        <taxon>Astatotilapia</taxon>
    </lineage>
</organism>
<evidence type="ECO:0000313" key="6">
    <source>
        <dbReference type="Proteomes" id="UP000265100"/>
    </source>
</evidence>
<evidence type="ECO:0000259" key="4">
    <source>
        <dbReference type="PROSITE" id="PS50041"/>
    </source>
</evidence>
<evidence type="ECO:0000313" key="5">
    <source>
        <dbReference type="Ensembl" id="ENSACLP00000013108.2"/>
    </source>
</evidence>
<protein>
    <recommendedName>
        <fullName evidence="4">C-type lectin domain-containing protein</fullName>
    </recommendedName>
</protein>
<dbReference type="InterPro" id="IPR016187">
    <property type="entry name" value="CTDL_fold"/>
</dbReference>
<evidence type="ECO:0000256" key="3">
    <source>
        <dbReference type="SAM" id="Phobius"/>
    </source>
</evidence>
<accession>A0A3P8P7W5</accession>
<evidence type="ECO:0000256" key="2">
    <source>
        <dbReference type="ARBA" id="ARBA00023157"/>
    </source>
</evidence>
<dbReference type="AlphaFoldDB" id="A0A3P8P7W5"/>
<dbReference type="GeneTree" id="ENSGT00940000165297"/>
<dbReference type="InterPro" id="IPR016186">
    <property type="entry name" value="C-type_lectin-like/link_sf"/>
</dbReference>
<dbReference type="SMART" id="SM00034">
    <property type="entry name" value="CLECT"/>
    <property type="match status" value="1"/>
</dbReference>
<keyword evidence="1" id="KW-0430">Lectin</keyword>
<feature type="domain" description="C-type lectin" evidence="4">
    <location>
        <begin position="184"/>
        <end position="302"/>
    </location>
</feature>
<dbReference type="STRING" id="8154.ENSACLP00000013108"/>
<dbReference type="InterPro" id="IPR018378">
    <property type="entry name" value="C-type_lectin_CS"/>
</dbReference>